<protein>
    <recommendedName>
        <fullName evidence="5">Cytochrome P450</fullName>
    </recommendedName>
</protein>
<proteinExistence type="predicted"/>
<dbReference type="OrthoDB" id="442633at2759"/>
<evidence type="ECO:0000313" key="4">
    <source>
        <dbReference type="Proteomes" id="UP000236333"/>
    </source>
</evidence>
<dbReference type="GO" id="GO:0005506">
    <property type="term" value="F:iron ion binding"/>
    <property type="evidence" value="ECO:0007669"/>
    <property type="project" value="InterPro"/>
</dbReference>
<sequence>GLHPLETAAAGCVATLVNDALMTPVDSVKQRCQPLERGLAAAAVALAGGLAGVQQVEGRVVAEYGPELSYKAVGNMPYMDAVFRECMRLFPASAGGFRKLTRDLRVGDVTIPAGKTVWYHALLLQTLDPVLWDGDTSCALPKHMDWAHSFDDAFRPERWLSEATKPRHFYMFGSGAH</sequence>
<dbReference type="SUPFAM" id="SSF48264">
    <property type="entry name" value="Cytochrome P450"/>
    <property type="match status" value="1"/>
</dbReference>
<evidence type="ECO:0000313" key="3">
    <source>
        <dbReference type="EMBL" id="PNH00039.1"/>
    </source>
</evidence>
<dbReference type="PANTHER" id="PTHR24286:SF380">
    <property type="entry name" value="PH DOMAIN-CONTAINING PROTEIN"/>
    <property type="match status" value="1"/>
</dbReference>
<dbReference type="GO" id="GO:0016705">
    <property type="term" value="F:oxidoreductase activity, acting on paired donors, with incorporation or reduction of molecular oxygen"/>
    <property type="evidence" value="ECO:0007669"/>
    <property type="project" value="InterPro"/>
</dbReference>
<feature type="non-terminal residue" evidence="3">
    <location>
        <position position="1"/>
    </location>
</feature>
<organism evidence="3 4">
    <name type="scientific">Tetrabaena socialis</name>
    <dbReference type="NCBI Taxonomy" id="47790"/>
    <lineage>
        <taxon>Eukaryota</taxon>
        <taxon>Viridiplantae</taxon>
        <taxon>Chlorophyta</taxon>
        <taxon>core chlorophytes</taxon>
        <taxon>Chlorophyceae</taxon>
        <taxon>CS clade</taxon>
        <taxon>Chlamydomonadales</taxon>
        <taxon>Tetrabaenaceae</taxon>
        <taxon>Tetrabaena</taxon>
    </lineage>
</organism>
<dbReference type="Gene3D" id="1.10.630.10">
    <property type="entry name" value="Cytochrome P450"/>
    <property type="match status" value="1"/>
</dbReference>
<dbReference type="GO" id="GO:0004497">
    <property type="term" value="F:monooxygenase activity"/>
    <property type="evidence" value="ECO:0007669"/>
    <property type="project" value="InterPro"/>
</dbReference>
<dbReference type="GO" id="GO:0016125">
    <property type="term" value="P:sterol metabolic process"/>
    <property type="evidence" value="ECO:0007669"/>
    <property type="project" value="TreeGrafter"/>
</dbReference>
<dbReference type="Pfam" id="PF00067">
    <property type="entry name" value="p450"/>
    <property type="match status" value="1"/>
</dbReference>
<keyword evidence="1" id="KW-0479">Metal-binding</keyword>
<keyword evidence="4" id="KW-1185">Reference proteome</keyword>
<gene>
    <name evidence="3" type="ORF">TSOC_014158</name>
</gene>
<dbReference type="GO" id="GO:0020037">
    <property type="term" value="F:heme binding"/>
    <property type="evidence" value="ECO:0007669"/>
    <property type="project" value="InterPro"/>
</dbReference>
<evidence type="ECO:0000256" key="2">
    <source>
        <dbReference type="ARBA" id="ARBA00023004"/>
    </source>
</evidence>
<dbReference type="PANTHER" id="PTHR24286">
    <property type="entry name" value="CYTOCHROME P450 26"/>
    <property type="match status" value="1"/>
</dbReference>
<dbReference type="InterPro" id="IPR001128">
    <property type="entry name" value="Cyt_P450"/>
</dbReference>
<evidence type="ECO:0008006" key="5">
    <source>
        <dbReference type="Google" id="ProtNLM"/>
    </source>
</evidence>
<dbReference type="EMBL" id="PGGS01001771">
    <property type="protein sequence ID" value="PNH00039.1"/>
    <property type="molecule type" value="Genomic_DNA"/>
</dbReference>
<accession>A0A2J7ZIE4</accession>
<name>A0A2J7ZIE4_9CHLO</name>
<dbReference type="Proteomes" id="UP000236333">
    <property type="component" value="Unassembled WGS sequence"/>
</dbReference>
<reference evidence="3 4" key="1">
    <citation type="journal article" date="2017" name="Mol. Biol. Evol.">
        <title>The 4-celled Tetrabaena socialis nuclear genome reveals the essential components for genetic control of cell number at the origin of multicellularity in the volvocine lineage.</title>
        <authorList>
            <person name="Featherston J."/>
            <person name="Arakaki Y."/>
            <person name="Hanschen E.R."/>
            <person name="Ferris P.J."/>
            <person name="Michod R.E."/>
            <person name="Olson B.J.S.C."/>
            <person name="Nozaki H."/>
            <person name="Durand P.M."/>
        </authorList>
    </citation>
    <scope>NUCLEOTIDE SEQUENCE [LARGE SCALE GENOMIC DNA]</scope>
    <source>
        <strain evidence="3 4">NIES-571</strain>
    </source>
</reference>
<dbReference type="InterPro" id="IPR036396">
    <property type="entry name" value="Cyt_P450_sf"/>
</dbReference>
<evidence type="ECO:0000256" key="1">
    <source>
        <dbReference type="ARBA" id="ARBA00022723"/>
    </source>
</evidence>
<keyword evidence="2" id="KW-0408">Iron</keyword>
<dbReference type="AlphaFoldDB" id="A0A2J7ZIE4"/>
<feature type="non-terminal residue" evidence="3">
    <location>
        <position position="177"/>
    </location>
</feature>
<comment type="caution">
    <text evidence="3">The sequence shown here is derived from an EMBL/GenBank/DDBJ whole genome shotgun (WGS) entry which is preliminary data.</text>
</comment>